<dbReference type="EMBL" id="JBGFUD010013166">
    <property type="protein sequence ID" value="MFH4983646.1"/>
    <property type="molecule type" value="Genomic_DNA"/>
</dbReference>
<dbReference type="Gene3D" id="1.10.238.10">
    <property type="entry name" value="EF-hand"/>
    <property type="match status" value="1"/>
</dbReference>
<protein>
    <recommendedName>
        <fullName evidence="1">Phosphoinositide-specific phospholipase C EF-hand-like domain-containing protein</fullName>
    </recommendedName>
</protein>
<sequence>MEQVDVEYAIKLIQEYEPNAECRDMLEMFFEGFVRFLNDPCNFVFVPEDIEPDPVMLNFPMGCYYV</sequence>
<proteinExistence type="predicted"/>
<keyword evidence="3" id="KW-1185">Reference proteome</keyword>
<evidence type="ECO:0000313" key="3">
    <source>
        <dbReference type="Proteomes" id="UP001608902"/>
    </source>
</evidence>
<name>A0ABD6EUV0_9BILA</name>
<dbReference type="SUPFAM" id="SSF47473">
    <property type="entry name" value="EF-hand"/>
    <property type="match status" value="1"/>
</dbReference>
<dbReference type="InterPro" id="IPR011992">
    <property type="entry name" value="EF-hand-dom_pair"/>
</dbReference>
<organism evidence="2 3">
    <name type="scientific">Gnathostoma spinigerum</name>
    <dbReference type="NCBI Taxonomy" id="75299"/>
    <lineage>
        <taxon>Eukaryota</taxon>
        <taxon>Metazoa</taxon>
        <taxon>Ecdysozoa</taxon>
        <taxon>Nematoda</taxon>
        <taxon>Chromadorea</taxon>
        <taxon>Rhabditida</taxon>
        <taxon>Spirurina</taxon>
        <taxon>Gnathostomatomorpha</taxon>
        <taxon>Gnathostomatoidea</taxon>
        <taxon>Gnathostomatidae</taxon>
        <taxon>Gnathostoma</taxon>
    </lineage>
</organism>
<dbReference type="InterPro" id="IPR015359">
    <property type="entry name" value="PLC_EF-hand-like"/>
</dbReference>
<accession>A0ABD6EUV0</accession>
<gene>
    <name evidence="2" type="ORF">AB6A40_010355</name>
</gene>
<reference evidence="2 3" key="1">
    <citation type="submission" date="2024-08" db="EMBL/GenBank/DDBJ databases">
        <title>Gnathostoma spinigerum genome.</title>
        <authorList>
            <person name="Gonzalez-Bertolin B."/>
            <person name="Monzon S."/>
            <person name="Zaballos A."/>
            <person name="Jimenez P."/>
            <person name="Dekumyoy P."/>
            <person name="Varona S."/>
            <person name="Cuesta I."/>
            <person name="Sumanam S."/>
            <person name="Adisakwattana P."/>
            <person name="Gasser R.B."/>
            <person name="Hernandez-Gonzalez A."/>
            <person name="Young N.D."/>
            <person name="Perteguer M.J."/>
        </authorList>
    </citation>
    <scope>NUCLEOTIDE SEQUENCE [LARGE SCALE GENOMIC DNA]</scope>
    <source>
        <strain evidence="2">AL3</strain>
        <tissue evidence="2">Liver</tissue>
    </source>
</reference>
<evidence type="ECO:0000259" key="1">
    <source>
        <dbReference type="Pfam" id="PF09279"/>
    </source>
</evidence>
<dbReference type="AlphaFoldDB" id="A0ABD6EUV0"/>
<evidence type="ECO:0000313" key="2">
    <source>
        <dbReference type="EMBL" id="MFH4983646.1"/>
    </source>
</evidence>
<dbReference type="Pfam" id="PF09279">
    <property type="entry name" value="EF-hand_like"/>
    <property type="match status" value="1"/>
</dbReference>
<dbReference type="Proteomes" id="UP001608902">
    <property type="component" value="Unassembled WGS sequence"/>
</dbReference>
<comment type="caution">
    <text evidence="2">The sequence shown here is derived from an EMBL/GenBank/DDBJ whole genome shotgun (WGS) entry which is preliminary data.</text>
</comment>
<feature type="domain" description="Phosphoinositide-specific phospholipase C EF-hand-like" evidence="1">
    <location>
        <begin position="4"/>
        <end position="41"/>
    </location>
</feature>